<evidence type="ECO:0000256" key="1">
    <source>
        <dbReference type="ARBA" id="ARBA00007177"/>
    </source>
</evidence>
<feature type="region of interest" description="Disordered" evidence="5">
    <location>
        <begin position="289"/>
        <end position="321"/>
    </location>
</feature>
<name>A0ABY2D8A5_9GAMM</name>
<feature type="compositionally biased region" description="Basic and acidic residues" evidence="5">
    <location>
        <begin position="16"/>
        <end position="31"/>
    </location>
</feature>
<gene>
    <name evidence="4" type="primary">ureD</name>
    <name evidence="6" type="ORF">E0702_14820</name>
</gene>
<evidence type="ECO:0000256" key="4">
    <source>
        <dbReference type="HAMAP-Rule" id="MF_01384"/>
    </source>
</evidence>
<accession>A0ABY2D8A5</accession>
<evidence type="ECO:0000313" key="6">
    <source>
        <dbReference type="EMBL" id="TDA95815.1"/>
    </source>
</evidence>
<comment type="caution">
    <text evidence="6">The sequence shown here is derived from an EMBL/GenBank/DDBJ whole genome shotgun (WGS) entry which is preliminary data.</text>
</comment>
<evidence type="ECO:0000313" key="7">
    <source>
        <dbReference type="Proteomes" id="UP000294823"/>
    </source>
</evidence>
<comment type="function">
    <text evidence="4">Required for maturation of urease via the functional incorporation of the urease nickel metallocenter.</text>
</comment>
<dbReference type="Proteomes" id="UP000294823">
    <property type="component" value="Unassembled WGS sequence"/>
</dbReference>
<organism evidence="6 7">
    <name type="scientific">Halomonas marinisediminis</name>
    <dbReference type="NCBI Taxonomy" id="2546095"/>
    <lineage>
        <taxon>Bacteria</taxon>
        <taxon>Pseudomonadati</taxon>
        <taxon>Pseudomonadota</taxon>
        <taxon>Gammaproteobacteria</taxon>
        <taxon>Oceanospirillales</taxon>
        <taxon>Halomonadaceae</taxon>
        <taxon>Halomonas</taxon>
    </lineage>
</organism>
<dbReference type="EMBL" id="SLTR01000025">
    <property type="protein sequence ID" value="TDA95815.1"/>
    <property type="molecule type" value="Genomic_DNA"/>
</dbReference>
<dbReference type="Pfam" id="PF01774">
    <property type="entry name" value="UreD"/>
    <property type="match status" value="1"/>
</dbReference>
<dbReference type="PANTHER" id="PTHR33643:SF1">
    <property type="entry name" value="UREASE ACCESSORY PROTEIN D"/>
    <property type="match status" value="1"/>
</dbReference>
<comment type="subcellular location">
    <subcellularLocation>
        <location evidence="4">Cytoplasm</location>
    </subcellularLocation>
</comment>
<dbReference type="PANTHER" id="PTHR33643">
    <property type="entry name" value="UREASE ACCESSORY PROTEIN D"/>
    <property type="match status" value="1"/>
</dbReference>
<reference evidence="6 7" key="1">
    <citation type="submission" date="2019-03" db="EMBL/GenBank/DDBJ databases">
        <title>Halomonas marinisediminis sp. nov., a moderately halophilic bacterium isolated from the Bohai Gulf.</title>
        <authorList>
            <person name="Ji X."/>
        </authorList>
    </citation>
    <scope>NUCLEOTIDE SEQUENCE [LARGE SCALE GENOMIC DNA]</scope>
    <source>
        <strain evidence="6 7">204</strain>
    </source>
</reference>
<dbReference type="InterPro" id="IPR002669">
    <property type="entry name" value="UreD"/>
</dbReference>
<evidence type="ECO:0000256" key="2">
    <source>
        <dbReference type="ARBA" id="ARBA00022988"/>
    </source>
</evidence>
<evidence type="ECO:0000256" key="3">
    <source>
        <dbReference type="ARBA" id="ARBA00023186"/>
    </source>
</evidence>
<keyword evidence="2 4" id="KW-0996">Nickel insertion</keyword>
<comment type="subunit">
    <text evidence="4">UreD, UreF and UreG form a complex that acts as a GTP-hydrolysis-dependent molecular chaperone, activating the urease apoprotein by helping to assemble the nickel containing metallocenter of UreC. The UreE protein probably delivers the nickel.</text>
</comment>
<comment type="similarity">
    <text evidence="1 4">Belongs to the UreD family.</text>
</comment>
<feature type="compositionally biased region" description="Basic and acidic residues" evidence="5">
    <location>
        <begin position="304"/>
        <end position="321"/>
    </location>
</feature>
<dbReference type="HAMAP" id="MF_01384">
    <property type="entry name" value="UreD"/>
    <property type="match status" value="1"/>
</dbReference>
<protein>
    <recommendedName>
        <fullName evidence="4">Urease accessory protein UreD</fullName>
    </recommendedName>
</protein>
<keyword evidence="7" id="KW-1185">Reference proteome</keyword>
<evidence type="ECO:0000256" key="5">
    <source>
        <dbReference type="SAM" id="MobiDB-lite"/>
    </source>
</evidence>
<keyword evidence="4" id="KW-0963">Cytoplasm</keyword>
<sequence length="321" mass="34411">MYASLPREHSSHKHSPHEYSPREHVLRDQGARRPGAMSSRAVLTTETDARARSRVGVLRSQGALVLRPAHPKESEPLTHRRREVARVMLAAGAAGPLGGDDYALDVHVGAGSTLVLTEASAMLVLPGPCGGRSHMRINVHVGEGATFVWLPEPIIAARGCDHEHDVRVRLERGARLVMREEALFGRHREPPGDFRTTLRVTYDDAPLYHQQLCVGPQADGWRGAAVVGENGAVGSIIAVDPAWESGTPATSTFHSSAILAPLPGPGMVVSAVAPDSLQLRRRLSAGLDTLGAPWAPRDAPLPESEDHRDEVVSETEHTGAG</sequence>
<proteinExistence type="inferred from homology"/>
<keyword evidence="3 4" id="KW-0143">Chaperone</keyword>
<feature type="region of interest" description="Disordered" evidence="5">
    <location>
        <begin position="1"/>
        <end position="48"/>
    </location>
</feature>